<comment type="caution">
    <text evidence="1">The sequence shown here is derived from an EMBL/GenBank/DDBJ whole genome shotgun (WGS) entry which is preliminary data.</text>
</comment>
<name>A0ABR6Y479_9FLAO</name>
<dbReference type="EMBL" id="JACOME010000004">
    <property type="protein sequence ID" value="MBC3847554.1"/>
    <property type="molecule type" value="Genomic_DNA"/>
</dbReference>
<dbReference type="Pfam" id="PF14121">
    <property type="entry name" value="Porin_10"/>
    <property type="match status" value="1"/>
</dbReference>
<dbReference type="InterPro" id="IPR025631">
    <property type="entry name" value="Porin_10"/>
</dbReference>
<accession>A0ABR6Y479</accession>
<protein>
    <submittedName>
        <fullName evidence="1">Porin</fullName>
    </submittedName>
</protein>
<dbReference type="Proteomes" id="UP000607435">
    <property type="component" value="Unassembled WGS sequence"/>
</dbReference>
<sequence length="656" mass="76356">MLHSKYIVFIILFFLLSNIDAQVKLNKSRLPDKDNPFNNDSSSIKKSKGFKKLATIDMYLQFNIDKDSILVDTTISIKKNYKFNYLQKDNFGLMPFANIGQTYNTLSFDPIESVTTPLFGARARHFNYLENEDVKYYEVPTPWTRLTYKTAFEQGQLLDAAFAVNLSKQFNFSIAYKGLRSLGNYQNALTSSGNFRFTTNYKSKNGKYKAFANVVMQDILNQENGGLNNDDIENFETGTEEFLDRSVFDLNFDNAENILVGKRFFLNHSYSIIRKKDSLSKNELSITNIISFEDKYYQYKQDSPSNDFFGNSFTSIIKDKTTLENFETQLGVNYFNNIIGQFKLAVNYKDVNYGYNSVIIFPNEYIPNRIKTSFFGLSGDYSKSIGLFNLKTKASINLSNEFKGSFVDATLHYKLNEDIDLKGGLSISSKLPNYNYLLYQSDYVNYNWNNFNVFENVRTQQVRFNLESQKYFNASVDVSNIDNYTFFNFADTVDDYKVIKPNQYNNTIQYLRFKLQKEIRVGSFALDNTIMYQNVVSDNKVLNVPAFISRNTLYYSNQLFKKAMTLQTGITLNYFTKYNMNGYDPLLAEFYNQNEKELGGFPVLDFFVNAKIRQTRIFFKAEHFNSSFTGYNYFSAPNHPFRDFTIRFGLVWDFFL</sequence>
<keyword evidence="2" id="KW-1185">Reference proteome</keyword>
<evidence type="ECO:0000313" key="2">
    <source>
        <dbReference type="Proteomes" id="UP000607435"/>
    </source>
</evidence>
<proteinExistence type="predicted"/>
<gene>
    <name evidence="1" type="ORF">H6H04_14245</name>
</gene>
<reference evidence="1 2" key="1">
    <citation type="submission" date="2020-08" db="EMBL/GenBank/DDBJ databases">
        <title>Winogradskyella ouciana sp. nov., isolated from the hadal seawater of the Mariana Trench.</title>
        <authorList>
            <person name="He X."/>
        </authorList>
    </citation>
    <scope>NUCLEOTIDE SEQUENCE [LARGE SCALE GENOMIC DNA]</scope>
    <source>
        <strain evidence="1 2">KCTC 22026</strain>
    </source>
</reference>
<evidence type="ECO:0000313" key="1">
    <source>
        <dbReference type="EMBL" id="MBC3847554.1"/>
    </source>
</evidence>
<organism evidence="1 2">
    <name type="scientific">Winogradskyella echinorum</name>
    <dbReference type="NCBI Taxonomy" id="538189"/>
    <lineage>
        <taxon>Bacteria</taxon>
        <taxon>Pseudomonadati</taxon>
        <taxon>Bacteroidota</taxon>
        <taxon>Flavobacteriia</taxon>
        <taxon>Flavobacteriales</taxon>
        <taxon>Flavobacteriaceae</taxon>
        <taxon>Winogradskyella</taxon>
    </lineage>
</organism>